<evidence type="ECO:0000256" key="5">
    <source>
        <dbReference type="SAM" id="Phobius"/>
    </source>
</evidence>
<comment type="caution">
    <text evidence="6">The sequence shown here is derived from an EMBL/GenBank/DDBJ whole genome shotgun (WGS) entry which is preliminary data.</text>
</comment>
<dbReference type="EMBL" id="CCEJ010000007">
    <property type="protein sequence ID" value="CDR34381.1"/>
    <property type="molecule type" value="Genomic_DNA"/>
</dbReference>
<feature type="transmembrane region" description="Helical" evidence="5">
    <location>
        <begin position="20"/>
        <end position="41"/>
    </location>
</feature>
<dbReference type="InterPro" id="IPR006726">
    <property type="entry name" value="PHBA_efflux_AaeB/fusaric-R"/>
</dbReference>
<dbReference type="eggNOG" id="COG4129">
    <property type="taxonomic scope" value="Bacteria"/>
</dbReference>
<evidence type="ECO:0000313" key="7">
    <source>
        <dbReference type="Proteomes" id="UP000031552"/>
    </source>
</evidence>
<reference evidence="6" key="2">
    <citation type="submission" date="2014-09" db="EMBL/GenBank/DDBJ databases">
        <title>Criblamydia sequanensis harbors a mega-plasmid encoding arsenite resistance.</title>
        <authorList>
            <person name="Bertelli C."/>
            <person name="Goesmann A."/>
            <person name="Greub G."/>
        </authorList>
    </citation>
    <scope>NUCLEOTIDE SEQUENCE [LARGE SCALE GENOMIC DNA]</scope>
    <source>
        <strain evidence="6">CRIB-18</strain>
    </source>
</reference>
<dbReference type="PANTHER" id="PTHR47804:SF3">
    <property type="entry name" value="PROTEIN BRE4"/>
    <property type="match status" value="1"/>
</dbReference>
<dbReference type="GO" id="GO:0022857">
    <property type="term" value="F:transmembrane transporter activity"/>
    <property type="evidence" value="ECO:0007669"/>
    <property type="project" value="InterPro"/>
</dbReference>
<protein>
    <submittedName>
        <fullName evidence="6">Conserved putative membrane protein</fullName>
    </submittedName>
</protein>
<dbReference type="InterPro" id="IPR052430">
    <property type="entry name" value="IVT-Associated"/>
</dbReference>
<dbReference type="Proteomes" id="UP000031552">
    <property type="component" value="Unassembled WGS sequence"/>
</dbReference>
<organism evidence="6 7">
    <name type="scientific">Candidatus Criblamydia sequanensis CRIB-18</name>
    <dbReference type="NCBI Taxonomy" id="1437425"/>
    <lineage>
        <taxon>Bacteria</taxon>
        <taxon>Pseudomonadati</taxon>
        <taxon>Chlamydiota</taxon>
        <taxon>Chlamydiia</taxon>
        <taxon>Parachlamydiales</taxon>
        <taxon>Candidatus Criblamydiaceae</taxon>
        <taxon>Candidatus Criblamydia</taxon>
    </lineage>
</organism>
<sequence>MESKPLTSFEEWVDFLQLRFAIKIGVAATLGLFLGVGFSQVLNRPDALVSGMWTVVTAIVVVQAHLGGTYMAAWVRFLGTLVGIFVAGISTVTLGSNALSLGFSNFVTVMLCSLLRIKDSVRIASLTVTILMVLWRLKPDISPWTFGFFRLMDSCLGILVAVIVTHSLWPMNATSRVRLNIAIILKKMKNLFQEILKKDGEEKLYEKEKREIVALLRETNTFLEESRIEIRTRTSIEDWMFILEHLERAYEAILDLKLARKKYVQEFIDQGLGESTKDTIRKTNKAMDQLADMFESKKAGDRPVDLLGSLELLDLELKRIREGKMTSSFSLQEIESFFVFFFNLRLLGEELCKLDNRVHQIYAQAQ</sequence>
<keyword evidence="2 5" id="KW-0812">Transmembrane</keyword>
<feature type="transmembrane region" description="Helical" evidence="5">
    <location>
        <begin position="120"/>
        <end position="137"/>
    </location>
</feature>
<keyword evidence="3 5" id="KW-1133">Transmembrane helix</keyword>
<comment type="subcellular location">
    <subcellularLocation>
        <location evidence="1">Membrane</location>
        <topology evidence="1">Multi-pass membrane protein</topology>
    </subcellularLocation>
</comment>
<feature type="transmembrane region" description="Helical" evidence="5">
    <location>
        <begin position="47"/>
        <end position="66"/>
    </location>
</feature>
<dbReference type="PANTHER" id="PTHR47804">
    <property type="entry name" value="60S RIBOSOMAL PROTEIN L19"/>
    <property type="match status" value="1"/>
</dbReference>
<evidence type="ECO:0000256" key="4">
    <source>
        <dbReference type="ARBA" id="ARBA00023136"/>
    </source>
</evidence>
<dbReference type="Pfam" id="PF04632">
    <property type="entry name" value="FUSC"/>
    <property type="match status" value="1"/>
</dbReference>
<feature type="transmembrane region" description="Helical" evidence="5">
    <location>
        <begin position="73"/>
        <end position="92"/>
    </location>
</feature>
<dbReference type="STRING" id="1437425.CSEC_1567"/>
<feature type="transmembrane region" description="Helical" evidence="5">
    <location>
        <begin position="149"/>
        <end position="169"/>
    </location>
</feature>
<gene>
    <name evidence="6" type="ORF">CSEC_1567</name>
</gene>
<reference evidence="6" key="1">
    <citation type="submission" date="2013-12" db="EMBL/GenBank/DDBJ databases">
        <authorList>
            <person name="Linke B."/>
        </authorList>
    </citation>
    <scope>NUCLEOTIDE SEQUENCE [LARGE SCALE GENOMIC DNA]</scope>
    <source>
        <strain evidence="6">CRIB-18</strain>
    </source>
</reference>
<dbReference type="OrthoDB" id="22025at2"/>
<name>A0A090CZL3_9BACT</name>
<evidence type="ECO:0000313" key="6">
    <source>
        <dbReference type="EMBL" id="CDR34381.1"/>
    </source>
</evidence>
<dbReference type="GO" id="GO:0005886">
    <property type="term" value="C:plasma membrane"/>
    <property type="evidence" value="ECO:0007669"/>
    <property type="project" value="InterPro"/>
</dbReference>
<evidence type="ECO:0000256" key="2">
    <source>
        <dbReference type="ARBA" id="ARBA00022692"/>
    </source>
</evidence>
<dbReference type="RefSeq" id="WP_041017910.1">
    <property type="nucleotide sequence ID" value="NZ_CCEJ010000007.1"/>
</dbReference>
<dbReference type="AlphaFoldDB" id="A0A090CZL3"/>
<accession>A0A090CZL3</accession>
<evidence type="ECO:0000256" key="1">
    <source>
        <dbReference type="ARBA" id="ARBA00004141"/>
    </source>
</evidence>
<evidence type="ECO:0000256" key="3">
    <source>
        <dbReference type="ARBA" id="ARBA00022989"/>
    </source>
</evidence>
<keyword evidence="4 5" id="KW-0472">Membrane</keyword>
<keyword evidence="7" id="KW-1185">Reference proteome</keyword>
<proteinExistence type="predicted"/>